<dbReference type="EMBL" id="BARU01032682">
    <property type="protein sequence ID" value="GAH73829.1"/>
    <property type="molecule type" value="Genomic_DNA"/>
</dbReference>
<evidence type="ECO:0000256" key="1">
    <source>
        <dbReference type="SAM" id="MobiDB-lite"/>
    </source>
</evidence>
<gene>
    <name evidence="2" type="ORF">S03H2_51510</name>
</gene>
<comment type="caution">
    <text evidence="2">The sequence shown here is derived from an EMBL/GenBank/DDBJ whole genome shotgun (WGS) entry which is preliminary data.</text>
</comment>
<evidence type="ECO:0000313" key="2">
    <source>
        <dbReference type="EMBL" id="GAH73829.1"/>
    </source>
</evidence>
<sequence>MDILIVELTAALVENPATPSTCTKVEITLENSTGRLSIGDCEGSPRSVHRFTVRDAIDLGCGGVHSLTKEQAAIILAISCSLSNPRILFSPLQPQQFTPSLKPGKTPSKKVESVDTPTKKQITTGGILNFTRSLNKLLETKLSLDEVQVLHTANSLLT</sequence>
<dbReference type="AlphaFoldDB" id="X1J651"/>
<feature type="non-terminal residue" evidence="2">
    <location>
        <position position="158"/>
    </location>
</feature>
<name>X1J651_9ZZZZ</name>
<feature type="region of interest" description="Disordered" evidence="1">
    <location>
        <begin position="98"/>
        <end position="117"/>
    </location>
</feature>
<protein>
    <submittedName>
        <fullName evidence="2">Uncharacterized protein</fullName>
    </submittedName>
</protein>
<reference evidence="2" key="1">
    <citation type="journal article" date="2014" name="Front. Microbiol.">
        <title>High frequency of phylogenetically diverse reductive dehalogenase-homologous genes in deep subseafloor sedimentary metagenomes.</title>
        <authorList>
            <person name="Kawai M."/>
            <person name="Futagami T."/>
            <person name="Toyoda A."/>
            <person name="Takaki Y."/>
            <person name="Nishi S."/>
            <person name="Hori S."/>
            <person name="Arai W."/>
            <person name="Tsubouchi T."/>
            <person name="Morono Y."/>
            <person name="Uchiyama I."/>
            <person name="Ito T."/>
            <person name="Fujiyama A."/>
            <person name="Inagaki F."/>
            <person name="Takami H."/>
        </authorList>
    </citation>
    <scope>NUCLEOTIDE SEQUENCE</scope>
    <source>
        <strain evidence="2">Expedition CK06-06</strain>
    </source>
</reference>
<accession>X1J651</accession>
<organism evidence="2">
    <name type="scientific">marine sediment metagenome</name>
    <dbReference type="NCBI Taxonomy" id="412755"/>
    <lineage>
        <taxon>unclassified sequences</taxon>
        <taxon>metagenomes</taxon>
        <taxon>ecological metagenomes</taxon>
    </lineage>
</organism>
<proteinExistence type="predicted"/>